<feature type="region of interest" description="Disordered" evidence="1">
    <location>
        <begin position="81"/>
        <end position="103"/>
    </location>
</feature>
<accession>A0A922D513</accession>
<comment type="caution">
    <text evidence="2">The sequence shown here is derived from an EMBL/GenBank/DDBJ whole genome shotgun (WGS) entry which is preliminary data.</text>
</comment>
<proteinExistence type="predicted"/>
<evidence type="ECO:0000256" key="1">
    <source>
        <dbReference type="SAM" id="MobiDB-lite"/>
    </source>
</evidence>
<reference evidence="2" key="1">
    <citation type="submission" date="2021-01" db="EMBL/GenBank/DDBJ databases">
        <authorList>
            <person name="Lovell J.T."/>
            <person name="Bentley N."/>
            <person name="Bhattarai G."/>
            <person name="Jenkins J.W."/>
            <person name="Sreedasyam A."/>
            <person name="Alarcon Y."/>
            <person name="Bock C."/>
            <person name="Boston L."/>
            <person name="Carlson J."/>
            <person name="Cervantes K."/>
            <person name="Clermont K."/>
            <person name="Krom N."/>
            <person name="Kubenka K."/>
            <person name="Mamidi S."/>
            <person name="Mattison C."/>
            <person name="Monteros M."/>
            <person name="Pisani C."/>
            <person name="Plott C."/>
            <person name="Rajasekar S."/>
            <person name="Rhein H.S."/>
            <person name="Rohla C."/>
            <person name="Song M."/>
            <person name="Hilaire R.S."/>
            <person name="Shu S."/>
            <person name="Wells L."/>
            <person name="Wang X."/>
            <person name="Webber J."/>
            <person name="Heerema R.J."/>
            <person name="Klein P."/>
            <person name="Conner P."/>
            <person name="Grauke L."/>
            <person name="Grimwood J."/>
            <person name="Schmutz J."/>
            <person name="Randall J.J."/>
        </authorList>
    </citation>
    <scope>NUCLEOTIDE SEQUENCE</scope>
    <source>
        <tissue evidence="2">Leaf</tissue>
    </source>
</reference>
<dbReference type="AlphaFoldDB" id="A0A922D513"/>
<organism evidence="2 3">
    <name type="scientific">Carya illinoinensis</name>
    <name type="common">Pecan</name>
    <dbReference type="NCBI Taxonomy" id="32201"/>
    <lineage>
        <taxon>Eukaryota</taxon>
        <taxon>Viridiplantae</taxon>
        <taxon>Streptophyta</taxon>
        <taxon>Embryophyta</taxon>
        <taxon>Tracheophyta</taxon>
        <taxon>Spermatophyta</taxon>
        <taxon>Magnoliopsida</taxon>
        <taxon>eudicotyledons</taxon>
        <taxon>Gunneridae</taxon>
        <taxon>Pentapetalae</taxon>
        <taxon>rosids</taxon>
        <taxon>fabids</taxon>
        <taxon>Fagales</taxon>
        <taxon>Juglandaceae</taxon>
        <taxon>Carya</taxon>
    </lineage>
</organism>
<evidence type="ECO:0008006" key="4">
    <source>
        <dbReference type="Google" id="ProtNLM"/>
    </source>
</evidence>
<evidence type="ECO:0000313" key="3">
    <source>
        <dbReference type="Proteomes" id="UP000811246"/>
    </source>
</evidence>
<name>A0A922D513_CARIL</name>
<protein>
    <recommendedName>
        <fullName evidence="4">Retrotransposon gag domain-containing protein</fullName>
    </recommendedName>
</protein>
<sequence>MSAPTMYLLTIKQREEEDLKTYLTHFNKERLTIDDQDEKITLATLLDRIWLRCPFMAELARKIPSTLRKFMDGANDFVNAEDPKQALTDSRKGEHKAEREKPT</sequence>
<dbReference type="Proteomes" id="UP000811246">
    <property type="component" value="Chromosome 13"/>
</dbReference>
<evidence type="ECO:0000313" key="2">
    <source>
        <dbReference type="EMBL" id="KAG6679587.1"/>
    </source>
</evidence>
<gene>
    <name evidence="2" type="ORF">I3842_13G000300</name>
</gene>
<dbReference type="EMBL" id="CM031837">
    <property type="protein sequence ID" value="KAG6679587.1"/>
    <property type="molecule type" value="Genomic_DNA"/>
</dbReference>